<organism evidence="1 2">
    <name type="scientific">Amanita muscaria (strain Koide BX008)</name>
    <dbReference type="NCBI Taxonomy" id="946122"/>
    <lineage>
        <taxon>Eukaryota</taxon>
        <taxon>Fungi</taxon>
        <taxon>Dikarya</taxon>
        <taxon>Basidiomycota</taxon>
        <taxon>Agaricomycotina</taxon>
        <taxon>Agaricomycetes</taxon>
        <taxon>Agaricomycetidae</taxon>
        <taxon>Agaricales</taxon>
        <taxon>Pluteineae</taxon>
        <taxon>Amanitaceae</taxon>
        <taxon>Amanita</taxon>
    </lineage>
</organism>
<dbReference type="EMBL" id="KN818285">
    <property type="protein sequence ID" value="KIL61406.1"/>
    <property type="molecule type" value="Genomic_DNA"/>
</dbReference>
<dbReference type="InParanoid" id="A0A0C2WX54"/>
<dbReference type="HOGENOM" id="CLU_2757277_0_0_1"/>
<dbReference type="Proteomes" id="UP000054549">
    <property type="component" value="Unassembled WGS sequence"/>
</dbReference>
<reference evidence="1 2" key="1">
    <citation type="submission" date="2014-04" db="EMBL/GenBank/DDBJ databases">
        <title>Evolutionary Origins and Diversification of the Mycorrhizal Mutualists.</title>
        <authorList>
            <consortium name="DOE Joint Genome Institute"/>
            <consortium name="Mycorrhizal Genomics Consortium"/>
            <person name="Kohler A."/>
            <person name="Kuo A."/>
            <person name="Nagy L.G."/>
            <person name="Floudas D."/>
            <person name="Copeland A."/>
            <person name="Barry K.W."/>
            <person name="Cichocki N."/>
            <person name="Veneault-Fourrey C."/>
            <person name="LaButti K."/>
            <person name="Lindquist E.A."/>
            <person name="Lipzen A."/>
            <person name="Lundell T."/>
            <person name="Morin E."/>
            <person name="Murat C."/>
            <person name="Riley R."/>
            <person name="Ohm R."/>
            <person name="Sun H."/>
            <person name="Tunlid A."/>
            <person name="Henrissat B."/>
            <person name="Grigoriev I.V."/>
            <person name="Hibbett D.S."/>
            <person name="Martin F."/>
        </authorList>
    </citation>
    <scope>NUCLEOTIDE SEQUENCE [LARGE SCALE GENOMIC DNA]</scope>
    <source>
        <strain evidence="1 2">Koide BX008</strain>
    </source>
</reference>
<dbReference type="AlphaFoldDB" id="A0A0C2WX54"/>
<sequence>MYVFLKEVETLVLQDRLEQSEDYSAAHTLLPRTKIRPSSSFTSIRRQVWSLQFLQGWKIALSFHNAIREP</sequence>
<protein>
    <submittedName>
        <fullName evidence="1">Uncharacterized protein</fullName>
    </submittedName>
</protein>
<evidence type="ECO:0000313" key="2">
    <source>
        <dbReference type="Proteomes" id="UP000054549"/>
    </source>
</evidence>
<name>A0A0C2WX54_AMAMK</name>
<keyword evidence="2" id="KW-1185">Reference proteome</keyword>
<evidence type="ECO:0000313" key="1">
    <source>
        <dbReference type="EMBL" id="KIL61406.1"/>
    </source>
</evidence>
<gene>
    <name evidence="1" type="ORF">M378DRAFT_167059</name>
</gene>
<proteinExistence type="predicted"/>
<accession>A0A0C2WX54</accession>